<gene>
    <name evidence="2" type="ORF">N7539_006225</name>
</gene>
<reference evidence="2" key="2">
    <citation type="journal article" date="2023" name="IMA Fungus">
        <title>Comparative genomic study of the Penicillium genus elucidates a diverse pangenome and 15 lateral gene transfer events.</title>
        <authorList>
            <person name="Petersen C."/>
            <person name="Sorensen T."/>
            <person name="Nielsen M.R."/>
            <person name="Sondergaard T.E."/>
            <person name="Sorensen J.L."/>
            <person name="Fitzpatrick D.A."/>
            <person name="Frisvad J.C."/>
            <person name="Nielsen K.L."/>
        </authorList>
    </citation>
    <scope>NUCLEOTIDE SEQUENCE</scope>
    <source>
        <strain evidence="2">IBT 30728</strain>
    </source>
</reference>
<evidence type="ECO:0000313" key="2">
    <source>
        <dbReference type="EMBL" id="KAJ5482779.1"/>
    </source>
</evidence>
<dbReference type="EMBL" id="JAPWDQ010000008">
    <property type="protein sequence ID" value="KAJ5482779.1"/>
    <property type="molecule type" value="Genomic_DNA"/>
</dbReference>
<dbReference type="Proteomes" id="UP001148312">
    <property type="component" value="Unassembled WGS sequence"/>
</dbReference>
<keyword evidence="3" id="KW-1185">Reference proteome</keyword>
<comment type="caution">
    <text evidence="2">The sequence shown here is derived from an EMBL/GenBank/DDBJ whole genome shotgun (WGS) entry which is preliminary data.</text>
</comment>
<dbReference type="AlphaFoldDB" id="A0A9W9X3W4"/>
<accession>A0A9W9X3W4</accession>
<dbReference type="GeneID" id="81626076"/>
<dbReference type="RefSeq" id="XP_056788751.1">
    <property type="nucleotide sequence ID" value="XM_056935827.1"/>
</dbReference>
<evidence type="ECO:0000313" key="3">
    <source>
        <dbReference type="Proteomes" id="UP001148312"/>
    </source>
</evidence>
<name>A0A9W9X3W4_9EURO</name>
<organism evidence="2 3">
    <name type="scientific">Penicillium diatomitis</name>
    <dbReference type="NCBI Taxonomy" id="2819901"/>
    <lineage>
        <taxon>Eukaryota</taxon>
        <taxon>Fungi</taxon>
        <taxon>Dikarya</taxon>
        <taxon>Ascomycota</taxon>
        <taxon>Pezizomycotina</taxon>
        <taxon>Eurotiomycetes</taxon>
        <taxon>Eurotiomycetidae</taxon>
        <taxon>Eurotiales</taxon>
        <taxon>Aspergillaceae</taxon>
        <taxon>Penicillium</taxon>
    </lineage>
</organism>
<reference evidence="2" key="1">
    <citation type="submission" date="2022-12" db="EMBL/GenBank/DDBJ databases">
        <authorList>
            <person name="Petersen C."/>
        </authorList>
    </citation>
    <scope>NUCLEOTIDE SEQUENCE</scope>
    <source>
        <strain evidence="2">IBT 30728</strain>
    </source>
</reference>
<protein>
    <submittedName>
        <fullName evidence="2">Uncharacterized protein</fullName>
    </submittedName>
</protein>
<proteinExistence type="predicted"/>
<sequence>MSIVSLIETCGGFLPSAARSEVRVIFSDPAVYWLDVNLATKAASAKVSGSEDRAMNCETATSLPPLDRLQGPSSPGPMGAI</sequence>
<feature type="region of interest" description="Disordered" evidence="1">
    <location>
        <begin position="49"/>
        <end position="81"/>
    </location>
</feature>
<evidence type="ECO:0000256" key="1">
    <source>
        <dbReference type="SAM" id="MobiDB-lite"/>
    </source>
</evidence>